<protein>
    <recommendedName>
        <fullName evidence="3">PNPLA domain-containing protein</fullName>
    </recommendedName>
</protein>
<proteinExistence type="predicted"/>
<organism evidence="4 5">
    <name type="scientific">Neptunitalea lumnitzerae</name>
    <dbReference type="NCBI Taxonomy" id="2965509"/>
    <lineage>
        <taxon>Bacteria</taxon>
        <taxon>Pseudomonadati</taxon>
        <taxon>Bacteroidota</taxon>
        <taxon>Flavobacteriia</taxon>
        <taxon>Flavobacteriales</taxon>
        <taxon>Flavobacteriaceae</taxon>
        <taxon>Neptunitalea</taxon>
    </lineage>
</organism>
<dbReference type="EMBL" id="BRVO01000001">
    <property type="protein sequence ID" value="GLB47875.1"/>
    <property type="molecule type" value="Genomic_DNA"/>
</dbReference>
<dbReference type="SUPFAM" id="SSF52151">
    <property type="entry name" value="FabD/lysophospholipase-like"/>
    <property type="match status" value="1"/>
</dbReference>
<gene>
    <name evidence="4" type="ORF">Y10_02430</name>
</gene>
<reference evidence="4" key="1">
    <citation type="submission" date="2022-07" db="EMBL/GenBank/DDBJ databases">
        <title>Taxonomy of Novel Oxalotrophic and Methylotrophic Bacteria.</title>
        <authorList>
            <person name="Sahin N."/>
            <person name="Tani A."/>
        </authorList>
    </citation>
    <scope>NUCLEOTIDE SEQUENCE</scope>
    <source>
        <strain evidence="4">Y10</strain>
    </source>
</reference>
<dbReference type="InterPro" id="IPR002641">
    <property type="entry name" value="PNPLA_dom"/>
</dbReference>
<dbReference type="Proteomes" id="UP001143543">
    <property type="component" value="Unassembled WGS sequence"/>
</dbReference>
<keyword evidence="2" id="KW-0472">Membrane</keyword>
<sequence>MLQNIALCFSGGGYRAAGFSLGILSYFNHVEIIDPATQLKSPLLDNINGLSTVSGGTLTGVIFTLFKANERSFEDFYAFFYEFLDDDLLLEKALTIMEDDEIWKHTFKKQSLINAFSIAYRELLTEETFADLKPAEGSLADFCFNATEFTNGLAFRFQNNGLFGNYYFRDKDGLQNHKGDFYLADIIASSSCFPLGFEPLTMPNDYFAKDSITYKQLMQDADFRAGVGIMDGGIVDNQGIGSTMLADKRKKENNLPQYDLILNCDVGSGTMPPWAPSTTNTDKTSTIDQLLNKAGSWLKNNVLPTIFIILGAAGIIFGLLTPLCISDWALVFGSFLLMGGVLLFLGKYLVLYFYKFLHNKIKAVIPHFYEDKLKAFDQIGLGVLKRMITERLTSGSSMINYVFLNQIRRLNYDLFYKSDDLEGRRASALINALTKEKYTESKQVYKNMNAERTLDIEVLKHIPEPSTAIFNSAEIAASFGTTLWFVPADRDVQRLKNLVACGQFTACYTLLKFVIRTELTTDTPIPELKPIKEALLKDWEAFIKDPFVFLGHD</sequence>
<keyword evidence="2" id="KW-0812">Transmembrane</keyword>
<evidence type="ECO:0000313" key="4">
    <source>
        <dbReference type="EMBL" id="GLB47875.1"/>
    </source>
</evidence>
<evidence type="ECO:0000313" key="5">
    <source>
        <dbReference type="Proteomes" id="UP001143543"/>
    </source>
</evidence>
<feature type="transmembrane region" description="Helical" evidence="2">
    <location>
        <begin position="302"/>
        <end position="323"/>
    </location>
</feature>
<feature type="transmembrane region" description="Helical" evidence="2">
    <location>
        <begin position="7"/>
        <end position="27"/>
    </location>
</feature>
<feature type="transmembrane region" description="Helical" evidence="2">
    <location>
        <begin position="47"/>
        <end position="66"/>
    </location>
</feature>
<comment type="caution">
    <text evidence="4">The sequence shown here is derived from an EMBL/GenBank/DDBJ whole genome shotgun (WGS) entry which is preliminary data.</text>
</comment>
<evidence type="ECO:0000259" key="3">
    <source>
        <dbReference type="Pfam" id="PF01734"/>
    </source>
</evidence>
<name>A0ABQ5MER2_9FLAO</name>
<feature type="transmembrane region" description="Helical" evidence="2">
    <location>
        <begin position="329"/>
        <end position="354"/>
    </location>
</feature>
<dbReference type="Gene3D" id="3.40.1090.10">
    <property type="entry name" value="Cytosolic phospholipase A2 catalytic domain"/>
    <property type="match status" value="2"/>
</dbReference>
<keyword evidence="5" id="KW-1185">Reference proteome</keyword>
<dbReference type="Pfam" id="PF01734">
    <property type="entry name" value="Patatin"/>
    <property type="match status" value="1"/>
</dbReference>
<keyword evidence="2" id="KW-1133">Transmembrane helix</keyword>
<keyword evidence="1" id="KW-0443">Lipid metabolism</keyword>
<evidence type="ECO:0000256" key="2">
    <source>
        <dbReference type="SAM" id="Phobius"/>
    </source>
</evidence>
<dbReference type="InterPro" id="IPR016035">
    <property type="entry name" value="Acyl_Trfase/lysoPLipase"/>
</dbReference>
<dbReference type="RefSeq" id="WP_281763539.1">
    <property type="nucleotide sequence ID" value="NZ_BRVO01000001.1"/>
</dbReference>
<accession>A0ABQ5MER2</accession>
<feature type="domain" description="PNPLA" evidence="3">
    <location>
        <begin position="7"/>
        <end position="239"/>
    </location>
</feature>
<evidence type="ECO:0000256" key="1">
    <source>
        <dbReference type="ARBA" id="ARBA00023098"/>
    </source>
</evidence>